<dbReference type="CDD" id="cd01335">
    <property type="entry name" value="Radical_SAM"/>
    <property type="match status" value="1"/>
</dbReference>
<dbReference type="InterPro" id="IPR058240">
    <property type="entry name" value="rSAM_sf"/>
</dbReference>
<dbReference type="InterPro" id="IPR040086">
    <property type="entry name" value="MJ0683-like"/>
</dbReference>
<dbReference type="PROSITE" id="PS51918">
    <property type="entry name" value="RADICAL_SAM"/>
    <property type="match status" value="1"/>
</dbReference>
<proteinExistence type="predicted"/>
<dbReference type="PANTHER" id="PTHR43432:SF3">
    <property type="entry name" value="SLR0285 PROTEIN"/>
    <property type="match status" value="1"/>
</dbReference>
<dbReference type="SMART" id="SM00729">
    <property type="entry name" value="Elp3"/>
    <property type="match status" value="1"/>
</dbReference>
<feature type="domain" description="Radical SAM core" evidence="4">
    <location>
        <begin position="16"/>
        <end position="266"/>
    </location>
</feature>
<gene>
    <name evidence="5" type="primary">txxe3662</name>
    <name evidence="5" type="ORF">TXXE_19670</name>
</gene>
<evidence type="ECO:0000259" key="4">
    <source>
        <dbReference type="PROSITE" id="PS51918"/>
    </source>
</evidence>
<dbReference type="InterPro" id="IPR007197">
    <property type="entry name" value="rSAM"/>
</dbReference>
<evidence type="ECO:0000313" key="6">
    <source>
        <dbReference type="Proteomes" id="UP000681526"/>
    </source>
</evidence>
<reference evidence="5 6" key="1">
    <citation type="submission" date="2021-04" db="EMBL/GenBank/DDBJ databases">
        <authorList>
            <person name="Rakotoarivonina H."/>
        </authorList>
    </citation>
    <scope>NUCLEOTIDE SEQUENCE [LARGE SCALE GENOMIC DNA]</scope>
    <source>
        <strain evidence="5 6">XE</strain>
    </source>
</reference>
<dbReference type="Pfam" id="PF04055">
    <property type="entry name" value="Radical_SAM"/>
    <property type="match status" value="1"/>
</dbReference>
<dbReference type="SUPFAM" id="SSF102114">
    <property type="entry name" value="Radical SAM enzymes"/>
    <property type="match status" value="1"/>
</dbReference>
<organism evidence="5 6">
    <name type="scientific">Thermobacillus xylanilyticus</name>
    <dbReference type="NCBI Taxonomy" id="76633"/>
    <lineage>
        <taxon>Bacteria</taxon>
        <taxon>Bacillati</taxon>
        <taxon>Bacillota</taxon>
        <taxon>Bacilli</taxon>
        <taxon>Bacillales</taxon>
        <taxon>Paenibacillaceae</taxon>
        <taxon>Thermobacillus</taxon>
    </lineage>
</organism>
<sequence length="352" mass="38334">MEPMAAKTILNRVRVPAMPFDWSINPYRGCQHGCSFCYARSTHTFLGQPADDTFQRHIYWKAGAPDILRRQLARLARQGRLPDHVAIGTATDPYQPLEAKAMLTRGCIEALADYGVPFSVTTRSPLVLRDLDILRRARVLSVNISLHTLDAQVWRRFEPASPAPRRRLETIGRLADAGVPVTVFAAPMLPYLTDSRETAAELAEACKSRGADRAMIDFLRLQAPEVKQWFFGVLQQHYPKLAPVYGNLYYRRAGLPESYVRPARERVEAEFRRLGLIGPGAPKRKPADNRTGRDAAGAVTEGGLAAGGRAGQAMEAGLPANGSGPGADGFASGPFGDPAAGSGCVPLQLTLF</sequence>
<keyword evidence="2" id="KW-0408">Iron</keyword>
<dbReference type="PANTHER" id="PTHR43432">
    <property type="entry name" value="SLR0285 PROTEIN"/>
    <property type="match status" value="1"/>
</dbReference>
<dbReference type="SFLD" id="SFLDS00029">
    <property type="entry name" value="Radical_SAM"/>
    <property type="match status" value="1"/>
</dbReference>
<dbReference type="Gene3D" id="3.80.30.30">
    <property type="match status" value="1"/>
</dbReference>
<dbReference type="InterPro" id="IPR006638">
    <property type="entry name" value="Elp3/MiaA/NifB-like_rSAM"/>
</dbReference>
<evidence type="ECO:0000256" key="2">
    <source>
        <dbReference type="ARBA" id="ARBA00023004"/>
    </source>
</evidence>
<keyword evidence="3" id="KW-0411">Iron-sulfur</keyword>
<dbReference type="EMBL" id="CAJRAY010000105">
    <property type="protein sequence ID" value="CAG5093372.1"/>
    <property type="molecule type" value="Genomic_DNA"/>
</dbReference>
<evidence type="ECO:0000256" key="3">
    <source>
        <dbReference type="ARBA" id="ARBA00023014"/>
    </source>
</evidence>
<dbReference type="SFLD" id="SFLDG01084">
    <property type="entry name" value="Uncharacterised_Radical_SAM_Su"/>
    <property type="match status" value="1"/>
</dbReference>
<accession>A0ABM8VA34</accession>
<evidence type="ECO:0000313" key="5">
    <source>
        <dbReference type="EMBL" id="CAG5093372.1"/>
    </source>
</evidence>
<evidence type="ECO:0000256" key="1">
    <source>
        <dbReference type="ARBA" id="ARBA00022723"/>
    </source>
</evidence>
<protein>
    <submittedName>
        <fullName evidence="5">Radical SAM domain protein</fullName>
    </submittedName>
</protein>
<comment type="caution">
    <text evidence="5">The sequence shown here is derived from an EMBL/GenBank/DDBJ whole genome shotgun (WGS) entry which is preliminary data.</text>
</comment>
<dbReference type="Proteomes" id="UP000681526">
    <property type="component" value="Unassembled WGS sequence"/>
</dbReference>
<name>A0ABM8VA34_THEXY</name>
<keyword evidence="6" id="KW-1185">Reference proteome</keyword>
<keyword evidence="1" id="KW-0479">Metal-binding</keyword>